<reference evidence="2" key="1">
    <citation type="journal article" date="2019" name="Int. J. Syst. Evol. Microbiol.">
        <title>The Global Catalogue of Microorganisms (GCM) 10K type strain sequencing project: providing services to taxonomists for standard genome sequencing and annotation.</title>
        <authorList>
            <consortium name="The Broad Institute Genomics Platform"/>
            <consortium name="The Broad Institute Genome Sequencing Center for Infectious Disease"/>
            <person name="Wu L."/>
            <person name="Ma J."/>
        </authorList>
    </citation>
    <scope>NUCLEOTIDE SEQUENCE [LARGE SCALE GENOMIC DNA]</scope>
    <source>
        <strain evidence="2">KCTC 42742</strain>
    </source>
</reference>
<evidence type="ECO:0000313" key="2">
    <source>
        <dbReference type="Proteomes" id="UP001595741"/>
    </source>
</evidence>
<dbReference type="SUPFAM" id="SSF55298">
    <property type="entry name" value="YjgF-like"/>
    <property type="match status" value="1"/>
</dbReference>
<dbReference type="CDD" id="cd02199">
    <property type="entry name" value="YjgF_YER057c_UK114_like_1"/>
    <property type="match status" value="1"/>
</dbReference>
<dbReference type="Proteomes" id="UP001595741">
    <property type="component" value="Unassembled WGS sequence"/>
</dbReference>
<keyword evidence="2" id="KW-1185">Reference proteome</keyword>
<accession>A0ABV7RLZ2</accession>
<name>A0ABV7RLZ2_9NEIS</name>
<dbReference type="RefSeq" id="WP_386094293.1">
    <property type="nucleotide sequence ID" value="NZ_JBHRXN010000036.1"/>
</dbReference>
<protein>
    <submittedName>
        <fullName evidence="1">RidA family protein</fullName>
    </submittedName>
</protein>
<dbReference type="Pfam" id="PF01042">
    <property type="entry name" value="Ribonuc_L-PSP"/>
    <property type="match status" value="1"/>
</dbReference>
<dbReference type="PANTHER" id="PTHR43760:SF1">
    <property type="entry name" value="ENDORIBONUCLEASE L-PSP_CHORISMATE MUTASE-LIKE DOMAIN-CONTAINING PROTEIN"/>
    <property type="match status" value="1"/>
</dbReference>
<proteinExistence type="predicted"/>
<dbReference type="Gene3D" id="3.30.1330.40">
    <property type="entry name" value="RutC-like"/>
    <property type="match status" value="1"/>
</dbReference>
<organism evidence="1 2">
    <name type="scientific">Vogesella facilis</name>
    <dbReference type="NCBI Taxonomy" id="1655232"/>
    <lineage>
        <taxon>Bacteria</taxon>
        <taxon>Pseudomonadati</taxon>
        <taxon>Pseudomonadota</taxon>
        <taxon>Betaproteobacteria</taxon>
        <taxon>Neisseriales</taxon>
        <taxon>Chromobacteriaceae</taxon>
        <taxon>Vogesella</taxon>
    </lineage>
</organism>
<sequence length="163" mass="17040">MSAEQTLAAYCADVGLDPAATLQIGGQYTPVLRHGNEVFISGQVPRVGDAVVVTGKVGDDCSEEAACQAARISTLRCLILLQQTLGSLQAVARVLRMNVYVQSAAGFSRQSEVANAASEVLYRVQGEAGVHTRTSLGVYQLPKNAAVEIDMQVAVHPLAAASA</sequence>
<evidence type="ECO:0000313" key="1">
    <source>
        <dbReference type="EMBL" id="MFC3533898.1"/>
    </source>
</evidence>
<dbReference type="InterPro" id="IPR013813">
    <property type="entry name" value="Endoribo_LPSP/chorism_mut-like"/>
</dbReference>
<dbReference type="EMBL" id="JBHRXN010000036">
    <property type="protein sequence ID" value="MFC3533898.1"/>
    <property type="molecule type" value="Genomic_DNA"/>
</dbReference>
<comment type="caution">
    <text evidence="1">The sequence shown here is derived from an EMBL/GenBank/DDBJ whole genome shotgun (WGS) entry which is preliminary data.</text>
</comment>
<dbReference type="PANTHER" id="PTHR43760">
    <property type="entry name" value="ENDORIBONUCLEASE-RELATED"/>
    <property type="match status" value="1"/>
</dbReference>
<dbReference type="InterPro" id="IPR006175">
    <property type="entry name" value="YjgF/YER057c/UK114"/>
</dbReference>
<dbReference type="InterPro" id="IPR035959">
    <property type="entry name" value="RutC-like_sf"/>
</dbReference>
<gene>
    <name evidence="1" type="ORF">ACFOLG_17160</name>
</gene>